<feature type="compositionally biased region" description="Basic and acidic residues" evidence="1">
    <location>
        <begin position="307"/>
        <end position="323"/>
    </location>
</feature>
<feature type="region of interest" description="Disordered" evidence="1">
    <location>
        <begin position="307"/>
        <end position="330"/>
    </location>
</feature>
<proteinExistence type="predicted"/>
<dbReference type="EMBL" id="MGAQ01000003">
    <property type="protein sequence ID" value="OGK51202.1"/>
    <property type="molecule type" value="Genomic_DNA"/>
</dbReference>
<dbReference type="AlphaFoldDB" id="A0A1F7J6F1"/>
<evidence type="ECO:0000313" key="3">
    <source>
        <dbReference type="Proteomes" id="UP000178558"/>
    </source>
</evidence>
<feature type="compositionally biased region" description="Basic and acidic residues" evidence="1">
    <location>
        <begin position="21"/>
        <end position="30"/>
    </location>
</feature>
<evidence type="ECO:0000256" key="1">
    <source>
        <dbReference type="SAM" id="MobiDB-lite"/>
    </source>
</evidence>
<comment type="caution">
    <text evidence="2">The sequence shown here is derived from an EMBL/GenBank/DDBJ whole genome shotgun (WGS) entry which is preliminary data.</text>
</comment>
<feature type="region of interest" description="Disordered" evidence="1">
    <location>
        <begin position="1"/>
        <end position="30"/>
    </location>
</feature>
<feature type="compositionally biased region" description="Basic and acidic residues" evidence="1">
    <location>
        <begin position="1"/>
        <end position="11"/>
    </location>
</feature>
<organism evidence="2 3">
    <name type="scientific">Candidatus Roizmanbacteria bacterium RIFCSPLOWO2_01_FULL_40_42</name>
    <dbReference type="NCBI Taxonomy" id="1802066"/>
    <lineage>
        <taxon>Bacteria</taxon>
        <taxon>Candidatus Roizmaniibacteriota</taxon>
    </lineage>
</organism>
<feature type="region of interest" description="Disordered" evidence="1">
    <location>
        <begin position="272"/>
        <end position="294"/>
    </location>
</feature>
<protein>
    <submittedName>
        <fullName evidence="2">Uncharacterized protein</fullName>
    </submittedName>
</protein>
<gene>
    <name evidence="2" type="ORF">A3B50_03210</name>
</gene>
<dbReference type="Proteomes" id="UP000178558">
    <property type="component" value="Unassembled WGS sequence"/>
</dbReference>
<sequence>MNLLKELPKILRREKKPTPPPKEKRIDLTREDDDIKITLHPSGDPRVQLKDLAEGLEGYKVGDKITIRRTSGEVEDDWTLISAEDGKVKVVKTDAEGRTLKKKISIDEFRDLQRSPEDDLQEQTIKLRDKFTKAKEQDLSQEALVDVKGNAYWQQVRYGEDLGEHDADLYRGYLMAEPQDFPQALDALAKIAHDRLQTGKTTMFKWLLSSEIREMIARATSEEAMLQDIGGYDNLKPEHPRIVLYAKDPKEILEILQGLAKDQRWDQIEQSRNEANGGSAPRRPGTNAFIDTSGKEWRSLNYNDAKGYSERQADDPSWRDKKAGSATGPV</sequence>
<name>A0A1F7J6F1_9BACT</name>
<evidence type="ECO:0000313" key="2">
    <source>
        <dbReference type="EMBL" id="OGK51202.1"/>
    </source>
</evidence>
<reference evidence="2 3" key="1">
    <citation type="journal article" date="2016" name="Nat. Commun.">
        <title>Thousands of microbial genomes shed light on interconnected biogeochemical processes in an aquifer system.</title>
        <authorList>
            <person name="Anantharaman K."/>
            <person name="Brown C.T."/>
            <person name="Hug L.A."/>
            <person name="Sharon I."/>
            <person name="Castelle C.J."/>
            <person name="Probst A.J."/>
            <person name="Thomas B.C."/>
            <person name="Singh A."/>
            <person name="Wilkins M.J."/>
            <person name="Karaoz U."/>
            <person name="Brodie E.L."/>
            <person name="Williams K.H."/>
            <person name="Hubbard S.S."/>
            <person name="Banfield J.F."/>
        </authorList>
    </citation>
    <scope>NUCLEOTIDE SEQUENCE [LARGE SCALE GENOMIC DNA]</scope>
</reference>
<accession>A0A1F7J6F1</accession>